<evidence type="ECO:0000313" key="2">
    <source>
        <dbReference type="EMBL" id="KAF3601421.1"/>
    </source>
</evidence>
<dbReference type="EMBL" id="QGKX02000004">
    <property type="protein sequence ID" value="KAF3601421.1"/>
    <property type="molecule type" value="Genomic_DNA"/>
</dbReference>
<proteinExistence type="predicted"/>
<dbReference type="Proteomes" id="UP000712600">
    <property type="component" value="Unassembled WGS sequence"/>
</dbReference>
<name>A0A8S9SIM0_BRACR</name>
<feature type="compositionally biased region" description="Acidic residues" evidence="1">
    <location>
        <begin position="199"/>
        <end position="214"/>
    </location>
</feature>
<dbReference type="AlphaFoldDB" id="A0A8S9SIM0"/>
<protein>
    <submittedName>
        <fullName evidence="2">Uncharacterized protein</fullName>
    </submittedName>
</protein>
<feature type="compositionally biased region" description="Basic residues" evidence="1">
    <location>
        <begin position="217"/>
        <end position="227"/>
    </location>
</feature>
<comment type="caution">
    <text evidence="2">The sequence shown here is derived from an EMBL/GenBank/DDBJ whole genome shotgun (WGS) entry which is preliminary data.</text>
</comment>
<accession>A0A8S9SIM0</accession>
<feature type="region of interest" description="Disordered" evidence="1">
    <location>
        <begin position="174"/>
        <end position="227"/>
    </location>
</feature>
<sequence length="227" mass="25819">MWIALSVSETSLRHRRSIKRSRIKLPPLLNRLRRRLLESDRKEARRKKMKKTIRLRNHLPLRCCHVPTRDDTEKPLIKAHTQMDLGESQKGLLMLSLGPLGHPFAEIKPSQAHALSSSNPLKLRLPLVAGLSSSGSLKFKPSQAHTLFSKMEANTLNMYDDDYLSVEDMMAENEDDQEIQDAQGDSVTSHAKTRGDSEDGKDDEENEGEEEEEEGGRRKKKIQNVCL</sequence>
<reference evidence="2" key="1">
    <citation type="submission" date="2019-12" db="EMBL/GenBank/DDBJ databases">
        <title>Genome sequencing and annotation of Brassica cretica.</title>
        <authorList>
            <person name="Studholme D.J."/>
            <person name="Sarris P."/>
        </authorList>
    </citation>
    <scope>NUCLEOTIDE SEQUENCE</scope>
    <source>
        <strain evidence="2">PFS-109/04</strain>
        <tissue evidence="2">Leaf</tissue>
    </source>
</reference>
<gene>
    <name evidence="2" type="ORF">F2Q69_00038544</name>
</gene>
<evidence type="ECO:0000313" key="3">
    <source>
        <dbReference type="Proteomes" id="UP000712600"/>
    </source>
</evidence>
<organism evidence="2 3">
    <name type="scientific">Brassica cretica</name>
    <name type="common">Mustard</name>
    <dbReference type="NCBI Taxonomy" id="69181"/>
    <lineage>
        <taxon>Eukaryota</taxon>
        <taxon>Viridiplantae</taxon>
        <taxon>Streptophyta</taxon>
        <taxon>Embryophyta</taxon>
        <taxon>Tracheophyta</taxon>
        <taxon>Spermatophyta</taxon>
        <taxon>Magnoliopsida</taxon>
        <taxon>eudicotyledons</taxon>
        <taxon>Gunneridae</taxon>
        <taxon>Pentapetalae</taxon>
        <taxon>rosids</taxon>
        <taxon>malvids</taxon>
        <taxon>Brassicales</taxon>
        <taxon>Brassicaceae</taxon>
        <taxon>Brassiceae</taxon>
        <taxon>Brassica</taxon>
    </lineage>
</organism>
<evidence type="ECO:0000256" key="1">
    <source>
        <dbReference type="SAM" id="MobiDB-lite"/>
    </source>
</evidence>